<evidence type="ECO:0000313" key="2">
    <source>
        <dbReference type="Proteomes" id="UP000465112"/>
    </source>
</evidence>
<protein>
    <submittedName>
        <fullName evidence="1">Uncharacterized protein</fullName>
    </submittedName>
</protein>
<gene>
    <name evidence="1" type="ORF">PFLUV_G00211650</name>
</gene>
<evidence type="ECO:0000313" key="1">
    <source>
        <dbReference type="EMBL" id="KAF1376452.1"/>
    </source>
</evidence>
<keyword evidence="2" id="KW-1185">Reference proteome</keyword>
<organism evidence="1 2">
    <name type="scientific">Perca fluviatilis</name>
    <name type="common">European perch</name>
    <dbReference type="NCBI Taxonomy" id="8168"/>
    <lineage>
        <taxon>Eukaryota</taxon>
        <taxon>Metazoa</taxon>
        <taxon>Chordata</taxon>
        <taxon>Craniata</taxon>
        <taxon>Vertebrata</taxon>
        <taxon>Euteleostomi</taxon>
        <taxon>Actinopterygii</taxon>
        <taxon>Neopterygii</taxon>
        <taxon>Teleostei</taxon>
        <taxon>Neoteleostei</taxon>
        <taxon>Acanthomorphata</taxon>
        <taxon>Eupercaria</taxon>
        <taxon>Perciformes</taxon>
        <taxon>Percoidei</taxon>
        <taxon>Percidae</taxon>
        <taxon>Percinae</taxon>
        <taxon>Perca</taxon>
    </lineage>
</organism>
<accession>A0A6A5EQV4</accession>
<name>A0A6A5EQV4_PERFL</name>
<sequence length="111" mass="12863">MRFHPSFQMHQQLLMNRLELQSVQIYKLWKQTLGAVQQMTNRSPGPGPSFEASSCSSAALLCVQSEQLYYFLINSSYRLPLLTALEAEGERRQVEDINFRSFRNQVITSFQ</sequence>
<dbReference type="Proteomes" id="UP000465112">
    <property type="component" value="Unassembled WGS sequence"/>
</dbReference>
<proteinExistence type="predicted"/>
<comment type="caution">
    <text evidence="1">The sequence shown here is derived from an EMBL/GenBank/DDBJ whole genome shotgun (WGS) entry which is preliminary data.</text>
</comment>
<dbReference type="AlphaFoldDB" id="A0A6A5EQV4"/>
<reference evidence="1 2" key="1">
    <citation type="submission" date="2019-06" db="EMBL/GenBank/DDBJ databases">
        <title>A chromosome-scale genome assembly of the European perch, Perca fluviatilis.</title>
        <authorList>
            <person name="Roques C."/>
            <person name="Zahm M."/>
            <person name="Cabau C."/>
            <person name="Klopp C."/>
            <person name="Bouchez O."/>
            <person name="Donnadieu C."/>
            <person name="Kuhl H."/>
            <person name="Gislard M."/>
            <person name="Guendouz S."/>
            <person name="Journot L."/>
            <person name="Haffray P."/>
            <person name="Bestin A."/>
            <person name="Morvezen R."/>
            <person name="Feron R."/>
            <person name="Wen M."/>
            <person name="Jouanno E."/>
            <person name="Herpin A."/>
            <person name="Schartl M."/>
            <person name="Postlethwait J."/>
            <person name="Schaerlinger B."/>
            <person name="Chardard D."/>
            <person name="Lecocq T."/>
            <person name="Poncet C."/>
            <person name="Jaffrelo L."/>
            <person name="Lampietro C."/>
            <person name="Guiguen Y."/>
        </authorList>
    </citation>
    <scope>NUCLEOTIDE SEQUENCE [LARGE SCALE GENOMIC DNA]</scope>
    <source>
        <tissue evidence="1">Blood</tissue>
    </source>
</reference>
<dbReference type="EMBL" id="VHII01000018">
    <property type="protein sequence ID" value="KAF1376452.1"/>
    <property type="molecule type" value="Genomic_DNA"/>
</dbReference>